<proteinExistence type="predicted"/>
<dbReference type="AlphaFoldDB" id="A0AAV4V902"/>
<gene>
    <name evidence="1" type="ORF">CEXT_389741</name>
</gene>
<name>A0AAV4V902_CAEEX</name>
<organism evidence="1 2">
    <name type="scientific">Caerostris extrusa</name>
    <name type="common">Bark spider</name>
    <name type="synonym">Caerostris bankana</name>
    <dbReference type="NCBI Taxonomy" id="172846"/>
    <lineage>
        <taxon>Eukaryota</taxon>
        <taxon>Metazoa</taxon>
        <taxon>Ecdysozoa</taxon>
        <taxon>Arthropoda</taxon>
        <taxon>Chelicerata</taxon>
        <taxon>Arachnida</taxon>
        <taxon>Araneae</taxon>
        <taxon>Araneomorphae</taxon>
        <taxon>Entelegynae</taxon>
        <taxon>Araneoidea</taxon>
        <taxon>Araneidae</taxon>
        <taxon>Caerostris</taxon>
    </lineage>
</organism>
<sequence>MSGKQAFAVITTANMKKWINLSQSRRKDRLNQKRLLPENKIHLIKETILQIAFEFRESDENLQIEKKKNFLPGMVRLLLRHFKSAIWRKLERNCFFRAVSWLIREPPYLRKMGEFNSSDLTSRLQIIPANKRSKIHQRSSTISVILLLHSRNNNAGSGYLMGRDLWHNRF</sequence>
<dbReference type="Proteomes" id="UP001054945">
    <property type="component" value="Unassembled WGS sequence"/>
</dbReference>
<protein>
    <recommendedName>
        <fullName evidence="3">Ribosomal protein S7</fullName>
    </recommendedName>
</protein>
<accession>A0AAV4V902</accession>
<evidence type="ECO:0008006" key="3">
    <source>
        <dbReference type="Google" id="ProtNLM"/>
    </source>
</evidence>
<comment type="caution">
    <text evidence="1">The sequence shown here is derived from an EMBL/GenBank/DDBJ whole genome shotgun (WGS) entry which is preliminary data.</text>
</comment>
<evidence type="ECO:0000313" key="2">
    <source>
        <dbReference type="Proteomes" id="UP001054945"/>
    </source>
</evidence>
<dbReference type="EMBL" id="BPLR01014135">
    <property type="protein sequence ID" value="GIY66596.1"/>
    <property type="molecule type" value="Genomic_DNA"/>
</dbReference>
<evidence type="ECO:0000313" key="1">
    <source>
        <dbReference type="EMBL" id="GIY66596.1"/>
    </source>
</evidence>
<keyword evidence="2" id="KW-1185">Reference proteome</keyword>
<reference evidence="1 2" key="1">
    <citation type="submission" date="2021-06" db="EMBL/GenBank/DDBJ databases">
        <title>Caerostris extrusa draft genome.</title>
        <authorList>
            <person name="Kono N."/>
            <person name="Arakawa K."/>
        </authorList>
    </citation>
    <scope>NUCLEOTIDE SEQUENCE [LARGE SCALE GENOMIC DNA]</scope>
</reference>